<dbReference type="HOGENOM" id="CLU_1451456_0_0_2"/>
<organism evidence="2 4">
    <name type="scientific">Picrophilus torridus (strain ATCC 700027 / DSM 9790 / JCM 10055 / NBRC 100828 / KAW 2/3)</name>
    <dbReference type="NCBI Taxonomy" id="1122961"/>
    <lineage>
        <taxon>Archaea</taxon>
        <taxon>Methanobacteriati</taxon>
        <taxon>Thermoplasmatota</taxon>
        <taxon>Thermoplasmata</taxon>
        <taxon>Thermoplasmatales</taxon>
        <taxon>Picrophilaceae</taxon>
        <taxon>Picrophilus</taxon>
    </lineage>
</organism>
<dbReference type="InParanoid" id="Q6KZK2"/>
<proteinExistence type="predicted"/>
<accession>Q6KZK2</accession>
<reference evidence="3 5" key="3">
    <citation type="submission" date="2017-04" db="EMBL/GenBank/DDBJ databases">
        <authorList>
            <person name="Varghese N."/>
            <person name="Submissions S."/>
        </authorList>
    </citation>
    <scope>NUCLEOTIDE SEQUENCE [LARGE SCALE GENOMIC DNA]</scope>
    <source>
        <strain evidence="3 5">DSM 9789</strain>
    </source>
</reference>
<protein>
    <submittedName>
        <fullName evidence="3">Zinc-ribbon domain-containing protein</fullName>
    </submittedName>
</protein>
<dbReference type="Proteomes" id="UP000000438">
    <property type="component" value="Chromosome"/>
</dbReference>
<dbReference type="GeneID" id="2844933"/>
<feature type="domain" description="Zinc-ribbon" evidence="1">
    <location>
        <begin position="163"/>
        <end position="185"/>
    </location>
</feature>
<dbReference type="Proteomes" id="UP000192315">
    <property type="component" value="Unassembled WGS sequence"/>
</dbReference>
<gene>
    <name evidence="2" type="ordered locus">PTO1265</name>
    <name evidence="3" type="ORF">SAMN02745355_1002</name>
</gene>
<dbReference type="Pfam" id="PF13240">
    <property type="entry name" value="Zn_Ribbon_1"/>
    <property type="match status" value="1"/>
</dbReference>
<dbReference type="EMBL" id="AE017261">
    <property type="protein sequence ID" value="AAT43850.1"/>
    <property type="molecule type" value="Genomic_DNA"/>
</dbReference>
<evidence type="ECO:0000259" key="1">
    <source>
        <dbReference type="Pfam" id="PF13240"/>
    </source>
</evidence>
<reference evidence="2" key="2">
    <citation type="submission" date="2004-02" db="EMBL/GenBank/DDBJ databases">
        <authorList>
            <person name="Fuetterer O."/>
            <person name="Angelov A."/>
            <person name="Liesegang H."/>
            <person name="Gottschalk G."/>
            <person name="Schleper C."/>
            <person name="Schepers B."/>
            <person name="Dock C."/>
            <person name="Antranikian G."/>
            <person name="Liebl W."/>
        </authorList>
    </citation>
    <scope>NUCLEOTIDE SEQUENCE</scope>
    <source>
        <strain evidence="2">DSM 9790</strain>
    </source>
</reference>
<dbReference type="AlphaFoldDB" id="Q6KZK2"/>
<evidence type="ECO:0000313" key="2">
    <source>
        <dbReference type="EMBL" id="AAT43850.1"/>
    </source>
</evidence>
<evidence type="ECO:0000313" key="3">
    <source>
        <dbReference type="EMBL" id="SMD31082.1"/>
    </source>
</evidence>
<dbReference type="PATRIC" id="fig|263820.9.peg.1313"/>
<dbReference type="PaxDb" id="263820-PTO1265"/>
<dbReference type="KEGG" id="pto:PTO1265"/>
<accession>A0A8G2FX22</accession>
<reference evidence="2 4" key="1">
    <citation type="journal article" date="2004" name="Proc. Natl. Acad. Sci. U.S.A.">
        <title>Genome sequence of Picrophilus torridus and its implications for life around pH 0.</title>
        <authorList>
            <person name="Futterer O."/>
            <person name="Angelov A."/>
            <person name="Liesegang H."/>
            <person name="Gottschalk G."/>
            <person name="Schleper C."/>
            <person name="Schepers B."/>
            <person name="Dock C."/>
            <person name="Antranikian G."/>
            <person name="Liebl W."/>
        </authorList>
    </citation>
    <scope>NUCLEOTIDE SEQUENCE [LARGE SCALE GENOMIC DNA]</scope>
    <source>
        <strain evidence="4">ATCC 700027 / DSM 9790 / JCM 10055 / NBRC 100828</strain>
        <strain evidence="2">DSM 9790</strain>
    </source>
</reference>
<evidence type="ECO:0000313" key="5">
    <source>
        <dbReference type="Proteomes" id="UP000192315"/>
    </source>
</evidence>
<evidence type="ECO:0000313" key="4">
    <source>
        <dbReference type="Proteomes" id="UP000000438"/>
    </source>
</evidence>
<dbReference type="InterPro" id="IPR026870">
    <property type="entry name" value="Zinc_ribbon_dom"/>
</dbReference>
<dbReference type="eggNOG" id="arCOG01916">
    <property type="taxonomic scope" value="Archaea"/>
</dbReference>
<dbReference type="RefSeq" id="WP_011178066.1">
    <property type="nucleotide sequence ID" value="NC_005877.1"/>
</dbReference>
<keyword evidence="5" id="KW-1185">Reference proteome</keyword>
<name>Q6KZK2_PICTO</name>
<sequence length="186" mass="21479">MPVYETNEYEIINGPAKKVDGEKYGTMYLTNFRIIYEISGRRSFLKAVPSRTDLILKLTDVVNVSYASPRLKLKSSLRIEYNSDNSIKAVDFYVKDAVRWFNEIKKASERAKREEFENIQRMEMEKHLREMELARAKTPNVGVAFISGNKSMNSHSTMPALQYCPVCNHELSGNERFCPNCGYRLS</sequence>
<dbReference type="OrthoDB" id="11143at2157"/>
<dbReference type="EMBL" id="FWYE01000002">
    <property type="protein sequence ID" value="SMD31082.1"/>
    <property type="molecule type" value="Genomic_DNA"/>
</dbReference>